<gene>
    <name evidence="1" type="ORF">PCARR_a1838</name>
</gene>
<reference evidence="1 2" key="1">
    <citation type="submission" date="2015-06" db="EMBL/GenBank/DDBJ databases">
        <title>Genome sequence of Pseudoalteromonas carrageenovora.</title>
        <authorList>
            <person name="Xie B.-B."/>
            <person name="Rong J.-C."/>
            <person name="Qin Q.-L."/>
            <person name="Zhang Y.-Z."/>
        </authorList>
    </citation>
    <scope>NUCLEOTIDE SEQUENCE [LARGE SCALE GENOMIC DNA]</scope>
    <source>
        <strain evidence="1 2">IAM 12662</strain>
    </source>
</reference>
<evidence type="ECO:0008006" key="3">
    <source>
        <dbReference type="Google" id="ProtNLM"/>
    </source>
</evidence>
<sequence>MLSDLYKATNVPTFFDIKNICYQQHFIKTNLKPSLNHKLI</sequence>
<organism evidence="1 2">
    <name type="scientific">Pseudoalteromonas carrageenovora IAM 12662</name>
    <dbReference type="NCBI Taxonomy" id="1314868"/>
    <lineage>
        <taxon>Bacteria</taxon>
        <taxon>Pseudomonadati</taxon>
        <taxon>Pseudomonadota</taxon>
        <taxon>Gammaproteobacteria</taxon>
        <taxon>Alteromonadales</taxon>
        <taxon>Pseudoalteromonadaceae</taxon>
        <taxon>Pseudoalteromonas</taxon>
    </lineage>
</organism>
<comment type="caution">
    <text evidence="1">The sequence shown here is derived from an EMBL/GenBank/DDBJ whole genome shotgun (WGS) entry which is preliminary data.</text>
</comment>
<dbReference type="Proteomes" id="UP000615003">
    <property type="component" value="Unassembled WGS sequence"/>
</dbReference>
<accession>A0ABR9ESP5</accession>
<protein>
    <recommendedName>
        <fullName evidence="3">Transposase</fullName>
    </recommendedName>
</protein>
<evidence type="ECO:0000313" key="1">
    <source>
        <dbReference type="EMBL" id="MBE0383557.1"/>
    </source>
</evidence>
<dbReference type="EMBL" id="AQGW01000023">
    <property type="protein sequence ID" value="MBE0383557.1"/>
    <property type="molecule type" value="Genomic_DNA"/>
</dbReference>
<evidence type="ECO:0000313" key="2">
    <source>
        <dbReference type="Proteomes" id="UP000615003"/>
    </source>
</evidence>
<keyword evidence="2" id="KW-1185">Reference proteome</keyword>
<name>A0ABR9ESP5_PSEVC</name>
<proteinExistence type="predicted"/>